<evidence type="ECO:0000256" key="6">
    <source>
        <dbReference type="SAM" id="Phobius"/>
    </source>
</evidence>
<protein>
    <submittedName>
        <fullName evidence="8">LPXTG-domain-containing protein cell wall anchor domain</fullName>
    </submittedName>
</protein>
<evidence type="ECO:0000313" key="8">
    <source>
        <dbReference type="EMBL" id="EHO17935.1"/>
    </source>
</evidence>
<keyword evidence="6" id="KW-1133">Transmembrane helix</keyword>
<keyword evidence="2" id="KW-0964">Secreted</keyword>
<keyword evidence="6" id="KW-0472">Membrane</keyword>
<dbReference type="Proteomes" id="UP000018466">
    <property type="component" value="Unassembled WGS sequence"/>
</dbReference>
<evidence type="ECO:0000313" key="9">
    <source>
        <dbReference type="Proteomes" id="UP000018466"/>
    </source>
</evidence>
<evidence type="ECO:0000256" key="1">
    <source>
        <dbReference type="ARBA" id="ARBA00022512"/>
    </source>
</evidence>
<keyword evidence="1" id="KW-0134">Cell wall</keyword>
<evidence type="ECO:0000256" key="4">
    <source>
        <dbReference type="ARBA" id="ARBA00023088"/>
    </source>
</evidence>
<dbReference type="Pfam" id="PF00746">
    <property type="entry name" value="Gram_pos_anchor"/>
    <property type="match status" value="1"/>
</dbReference>
<dbReference type="InterPro" id="IPR019931">
    <property type="entry name" value="LPXTG_anchor"/>
</dbReference>
<evidence type="ECO:0000259" key="7">
    <source>
        <dbReference type="Pfam" id="PF00746"/>
    </source>
</evidence>
<evidence type="ECO:0000256" key="2">
    <source>
        <dbReference type="ARBA" id="ARBA00022525"/>
    </source>
</evidence>
<evidence type="ECO:0000256" key="3">
    <source>
        <dbReference type="ARBA" id="ARBA00022729"/>
    </source>
</evidence>
<keyword evidence="3" id="KW-0732">Signal</keyword>
<accession>A0AA36Y6A5</accession>
<dbReference type="GeneID" id="86939917"/>
<reference evidence="8 9" key="1">
    <citation type="submission" date="2011-10" db="EMBL/GenBank/DDBJ databases">
        <title>The Genome Sequence of Lachnospiraceae bacterium ACC2.</title>
        <authorList>
            <consortium name="The Broad Institute Genome Sequencing Platform"/>
            <person name="Earl A."/>
            <person name="Ward D."/>
            <person name="Feldgarden M."/>
            <person name="Gevers D."/>
            <person name="Sizova M."/>
            <person name="Hazen A."/>
            <person name="Epstein S."/>
            <person name="Young S.K."/>
            <person name="Zeng Q."/>
            <person name="Gargeya S."/>
            <person name="Fitzgerald M."/>
            <person name="Haas B."/>
            <person name="Abouelleil A."/>
            <person name="Alvarado L."/>
            <person name="Arachchi H.M."/>
            <person name="Berlin A."/>
            <person name="Brown A."/>
            <person name="Chapman S.B."/>
            <person name="Chen Z."/>
            <person name="Dunbar C."/>
            <person name="Freedman E."/>
            <person name="Gearin G."/>
            <person name="Goldberg J."/>
            <person name="Griggs A."/>
            <person name="Gujja S."/>
            <person name="Heiman D."/>
            <person name="Howarth C."/>
            <person name="Larson L."/>
            <person name="Lui A."/>
            <person name="MacDonald P.J.P."/>
            <person name="Montmayeur A."/>
            <person name="Murphy C."/>
            <person name="Neiman D."/>
            <person name="Pearson M."/>
            <person name="Priest M."/>
            <person name="Roberts A."/>
            <person name="Saif S."/>
            <person name="Shea T."/>
            <person name="Shenoy N."/>
            <person name="Sisk P."/>
            <person name="Stolte C."/>
            <person name="Sykes S."/>
            <person name="Wortman J."/>
            <person name="Nusbaum C."/>
            <person name="Birren B."/>
        </authorList>
    </citation>
    <scope>NUCLEOTIDE SEQUENCE [LARGE SCALE GENOMIC DNA]</scope>
    <source>
        <strain evidence="8 9">ACC2</strain>
    </source>
</reference>
<dbReference type="RefSeq" id="WP_009531954.1">
    <property type="nucleotide sequence ID" value="NZ_JH590861.1"/>
</dbReference>
<dbReference type="AlphaFoldDB" id="A0AA36Y6A5"/>
<dbReference type="NCBIfam" id="TIGR01167">
    <property type="entry name" value="LPXTG_anchor"/>
    <property type="match status" value="1"/>
</dbReference>
<name>A0AA36Y6A5_9FIRM</name>
<dbReference type="EMBL" id="AGEL01000003">
    <property type="protein sequence ID" value="EHO17935.1"/>
    <property type="molecule type" value="Genomic_DNA"/>
</dbReference>
<proteinExistence type="predicted"/>
<gene>
    <name evidence="8" type="ORF">HMPREF9623_00119</name>
</gene>
<feature type="non-terminal residue" evidence="8">
    <location>
        <position position="1"/>
    </location>
</feature>
<organism evidence="8 9">
    <name type="scientific">Stomatobaculum longum</name>
    <dbReference type="NCBI Taxonomy" id="796942"/>
    <lineage>
        <taxon>Bacteria</taxon>
        <taxon>Bacillati</taxon>
        <taxon>Bacillota</taxon>
        <taxon>Clostridia</taxon>
        <taxon>Lachnospirales</taxon>
        <taxon>Lachnospiraceae</taxon>
        <taxon>Stomatobaculum</taxon>
    </lineage>
</organism>
<feature type="compositionally biased region" description="Basic and acidic residues" evidence="5">
    <location>
        <begin position="19"/>
        <end position="33"/>
    </location>
</feature>
<sequence length="85" mass="8972">SEPTSDNKPAMSEPTPQKNADRQGDSKLADKNGGKKPSAAQGNVLQGRKRRLPKTGEAPLALNYAGLALGMLLAGFAVAKKKEER</sequence>
<feature type="transmembrane region" description="Helical" evidence="6">
    <location>
        <begin position="61"/>
        <end position="79"/>
    </location>
</feature>
<comment type="caution">
    <text evidence="8">The sequence shown here is derived from an EMBL/GenBank/DDBJ whole genome shotgun (WGS) entry which is preliminary data.</text>
</comment>
<evidence type="ECO:0000256" key="5">
    <source>
        <dbReference type="SAM" id="MobiDB-lite"/>
    </source>
</evidence>
<feature type="region of interest" description="Disordered" evidence="5">
    <location>
        <begin position="1"/>
        <end position="52"/>
    </location>
</feature>
<keyword evidence="9" id="KW-1185">Reference proteome</keyword>
<keyword evidence="6" id="KW-0812">Transmembrane</keyword>
<feature type="domain" description="Gram-positive cocci surface proteins LPxTG" evidence="7">
    <location>
        <begin position="49"/>
        <end position="84"/>
    </location>
</feature>
<keyword evidence="4" id="KW-0572">Peptidoglycan-anchor</keyword>